<evidence type="ECO:0000313" key="7">
    <source>
        <dbReference type="EMBL" id="EDO46018.1"/>
    </source>
</evidence>
<evidence type="ECO:0000256" key="5">
    <source>
        <dbReference type="SAM" id="MobiDB-lite"/>
    </source>
</evidence>
<keyword evidence="4 6" id="KW-0472">Membrane</keyword>
<accession>A7RRK1</accession>
<dbReference type="EMBL" id="DS469531">
    <property type="protein sequence ID" value="EDO46018.1"/>
    <property type="molecule type" value="Genomic_DNA"/>
</dbReference>
<evidence type="ECO:0000313" key="8">
    <source>
        <dbReference type="Proteomes" id="UP000001593"/>
    </source>
</evidence>
<feature type="transmembrane region" description="Helical" evidence="6">
    <location>
        <begin position="71"/>
        <end position="91"/>
    </location>
</feature>
<dbReference type="InParanoid" id="A7RRK1"/>
<evidence type="ECO:0000256" key="3">
    <source>
        <dbReference type="ARBA" id="ARBA00022989"/>
    </source>
</evidence>
<gene>
    <name evidence="7" type="ORF">NEMVEDRAFT_v1g90692</name>
</gene>
<dbReference type="InterPro" id="IPR005828">
    <property type="entry name" value="MFS_sugar_transport-like"/>
</dbReference>
<dbReference type="PANTHER" id="PTHR24064">
    <property type="entry name" value="SOLUTE CARRIER FAMILY 22 MEMBER"/>
    <property type="match status" value="1"/>
</dbReference>
<dbReference type="PhylomeDB" id="A7RRK1"/>
<dbReference type="GO" id="GO:0022857">
    <property type="term" value="F:transmembrane transporter activity"/>
    <property type="evidence" value="ECO:0007669"/>
    <property type="project" value="InterPro"/>
</dbReference>
<name>A7RRK1_NEMVE</name>
<protein>
    <recommendedName>
        <fullName evidence="9">Major facilitator superfamily (MFS) profile domain-containing protein</fullName>
    </recommendedName>
</protein>
<keyword evidence="3 6" id="KW-1133">Transmembrane helix</keyword>
<organism evidence="7 8">
    <name type="scientific">Nematostella vectensis</name>
    <name type="common">Starlet sea anemone</name>
    <dbReference type="NCBI Taxonomy" id="45351"/>
    <lineage>
        <taxon>Eukaryota</taxon>
        <taxon>Metazoa</taxon>
        <taxon>Cnidaria</taxon>
        <taxon>Anthozoa</taxon>
        <taxon>Hexacorallia</taxon>
        <taxon>Actiniaria</taxon>
        <taxon>Edwardsiidae</taxon>
        <taxon>Nematostella</taxon>
    </lineage>
</organism>
<evidence type="ECO:0000256" key="1">
    <source>
        <dbReference type="ARBA" id="ARBA00004141"/>
    </source>
</evidence>
<evidence type="ECO:0000256" key="6">
    <source>
        <dbReference type="SAM" id="Phobius"/>
    </source>
</evidence>
<dbReference type="eggNOG" id="KOG0255">
    <property type="taxonomic scope" value="Eukaryota"/>
</dbReference>
<evidence type="ECO:0000256" key="2">
    <source>
        <dbReference type="ARBA" id="ARBA00022692"/>
    </source>
</evidence>
<keyword evidence="2 6" id="KW-0812">Transmembrane</keyword>
<dbReference type="GO" id="GO:0016020">
    <property type="term" value="C:membrane"/>
    <property type="evidence" value="ECO:0007669"/>
    <property type="project" value="UniProtKB-SubCell"/>
</dbReference>
<dbReference type="Gene3D" id="1.20.1250.20">
    <property type="entry name" value="MFS general substrate transporter like domains"/>
    <property type="match status" value="1"/>
</dbReference>
<evidence type="ECO:0000256" key="4">
    <source>
        <dbReference type="ARBA" id="ARBA00023136"/>
    </source>
</evidence>
<sequence>CAPTAFIAGRVTGGTLGKLFITCSFNSIYVFSAELFPTMVRNSGMGLVSVTSRFGAASAPFVVQMTRINTVLPFALMGSLTFIAAVACWFLPETRGKPTQEVMDDTDRTRHKGEGE</sequence>
<proteinExistence type="predicted"/>
<dbReference type="AlphaFoldDB" id="A7RRK1"/>
<feature type="region of interest" description="Disordered" evidence="5">
    <location>
        <begin position="97"/>
        <end position="116"/>
    </location>
</feature>
<dbReference type="OMA" id="HNWARIS"/>
<evidence type="ECO:0008006" key="9">
    <source>
        <dbReference type="Google" id="ProtNLM"/>
    </source>
</evidence>
<dbReference type="InterPro" id="IPR036259">
    <property type="entry name" value="MFS_trans_sf"/>
</dbReference>
<dbReference type="SUPFAM" id="SSF103473">
    <property type="entry name" value="MFS general substrate transporter"/>
    <property type="match status" value="1"/>
</dbReference>
<reference evidence="7 8" key="1">
    <citation type="journal article" date="2007" name="Science">
        <title>Sea anemone genome reveals ancestral eumetazoan gene repertoire and genomic organization.</title>
        <authorList>
            <person name="Putnam N.H."/>
            <person name="Srivastava M."/>
            <person name="Hellsten U."/>
            <person name="Dirks B."/>
            <person name="Chapman J."/>
            <person name="Salamov A."/>
            <person name="Terry A."/>
            <person name="Shapiro H."/>
            <person name="Lindquist E."/>
            <person name="Kapitonov V.V."/>
            <person name="Jurka J."/>
            <person name="Genikhovich G."/>
            <person name="Grigoriev I.V."/>
            <person name="Lucas S.M."/>
            <person name="Steele R.E."/>
            <person name="Finnerty J.R."/>
            <person name="Technau U."/>
            <person name="Martindale M.Q."/>
            <person name="Rokhsar D.S."/>
        </authorList>
    </citation>
    <scope>NUCLEOTIDE SEQUENCE [LARGE SCALE GENOMIC DNA]</scope>
    <source>
        <strain evidence="8">CH2 X CH6</strain>
    </source>
</reference>
<feature type="non-terminal residue" evidence="7">
    <location>
        <position position="116"/>
    </location>
</feature>
<keyword evidence="8" id="KW-1185">Reference proteome</keyword>
<dbReference type="HOGENOM" id="CLU_157591_1_0_1"/>
<feature type="compositionally biased region" description="Basic and acidic residues" evidence="5">
    <location>
        <begin position="105"/>
        <end position="116"/>
    </location>
</feature>
<dbReference type="Proteomes" id="UP000001593">
    <property type="component" value="Unassembled WGS sequence"/>
</dbReference>
<dbReference type="Pfam" id="PF00083">
    <property type="entry name" value="Sugar_tr"/>
    <property type="match status" value="1"/>
</dbReference>
<comment type="subcellular location">
    <subcellularLocation>
        <location evidence="1">Membrane</location>
        <topology evidence="1">Multi-pass membrane protein</topology>
    </subcellularLocation>
</comment>